<keyword evidence="4" id="KW-1185">Reference proteome</keyword>
<name>A0A845BNV9_9NEIS</name>
<keyword evidence="2" id="KW-0732">Signal</keyword>
<feature type="compositionally biased region" description="Basic and acidic residues" evidence="1">
    <location>
        <begin position="62"/>
        <end position="85"/>
    </location>
</feature>
<comment type="caution">
    <text evidence="3">The sequence shown here is derived from an EMBL/GenBank/DDBJ whole genome shotgun (WGS) entry which is preliminary data.</text>
</comment>
<evidence type="ECO:0000313" key="3">
    <source>
        <dbReference type="EMBL" id="MXR35976.1"/>
    </source>
</evidence>
<dbReference type="RefSeq" id="WP_124734990.1">
    <property type="nucleotide sequence ID" value="NZ_WSSB01000002.1"/>
</dbReference>
<accession>A0A845BNV9</accession>
<sequence>MKSILILLLACCFTLPAYAGPPRHKDKGAEVQGSHRLRELRLRQALKNGDISQQEANQLRQARKEQRKERQSDRRQGMEKREKWQKGSQQEFWRERRRQSQRGADDD</sequence>
<feature type="signal peptide" evidence="2">
    <location>
        <begin position="1"/>
        <end position="19"/>
    </location>
</feature>
<reference evidence="3 4" key="1">
    <citation type="submission" date="2019-12" db="EMBL/GenBank/DDBJ databases">
        <title>Neisseriaceae gen. nov. sp. Genome sequencing and assembly.</title>
        <authorList>
            <person name="Liu Z."/>
            <person name="Li A."/>
        </authorList>
    </citation>
    <scope>NUCLEOTIDE SEQUENCE [LARGE SCALE GENOMIC DNA]</scope>
    <source>
        <strain evidence="3 4">B2N2-7</strain>
    </source>
</reference>
<feature type="chain" id="PRO_5032495736" description="DUF4890 domain-containing protein" evidence="2">
    <location>
        <begin position="20"/>
        <end position="107"/>
    </location>
</feature>
<evidence type="ECO:0008006" key="5">
    <source>
        <dbReference type="Google" id="ProtNLM"/>
    </source>
</evidence>
<protein>
    <recommendedName>
        <fullName evidence="5">DUF4890 domain-containing protein</fullName>
    </recommendedName>
</protein>
<proteinExistence type="predicted"/>
<evidence type="ECO:0000313" key="4">
    <source>
        <dbReference type="Proteomes" id="UP000467214"/>
    </source>
</evidence>
<feature type="region of interest" description="Disordered" evidence="1">
    <location>
        <begin position="45"/>
        <end position="107"/>
    </location>
</feature>
<organism evidence="3 4">
    <name type="scientific">Craterilacuibacter sinensis</name>
    <dbReference type="NCBI Taxonomy" id="2686017"/>
    <lineage>
        <taxon>Bacteria</taxon>
        <taxon>Pseudomonadati</taxon>
        <taxon>Pseudomonadota</taxon>
        <taxon>Betaproteobacteria</taxon>
        <taxon>Neisseriales</taxon>
        <taxon>Neisseriaceae</taxon>
        <taxon>Craterilacuibacter</taxon>
    </lineage>
</organism>
<evidence type="ECO:0000256" key="2">
    <source>
        <dbReference type="SAM" id="SignalP"/>
    </source>
</evidence>
<dbReference type="EMBL" id="WSSB01000002">
    <property type="protein sequence ID" value="MXR35976.1"/>
    <property type="molecule type" value="Genomic_DNA"/>
</dbReference>
<dbReference type="AlphaFoldDB" id="A0A845BNV9"/>
<evidence type="ECO:0000256" key="1">
    <source>
        <dbReference type="SAM" id="MobiDB-lite"/>
    </source>
</evidence>
<dbReference type="Proteomes" id="UP000467214">
    <property type="component" value="Unassembled WGS sequence"/>
</dbReference>
<gene>
    <name evidence="3" type="ORF">GQF02_03175</name>
</gene>